<name>A0A7H9B6N3_ZYGMR</name>
<dbReference type="RefSeq" id="XP_037146066.1">
    <property type="nucleotide sequence ID" value="XM_037290171.1"/>
</dbReference>
<feature type="coiled-coil region" evidence="1">
    <location>
        <begin position="110"/>
        <end position="137"/>
    </location>
</feature>
<dbReference type="Proteomes" id="UP000509704">
    <property type="component" value="Chromosome 7"/>
</dbReference>
<dbReference type="EMBL" id="CP058610">
    <property type="protein sequence ID" value="QLG74341.1"/>
    <property type="molecule type" value="Genomic_DNA"/>
</dbReference>
<organism evidence="2 3">
    <name type="scientific">Zygotorulaspora mrakii</name>
    <name type="common">Zygosaccharomyces mrakii</name>
    <dbReference type="NCBI Taxonomy" id="42260"/>
    <lineage>
        <taxon>Eukaryota</taxon>
        <taxon>Fungi</taxon>
        <taxon>Dikarya</taxon>
        <taxon>Ascomycota</taxon>
        <taxon>Saccharomycotina</taxon>
        <taxon>Saccharomycetes</taxon>
        <taxon>Saccharomycetales</taxon>
        <taxon>Saccharomycetaceae</taxon>
        <taxon>Zygotorulaspora</taxon>
    </lineage>
</organism>
<keyword evidence="1" id="KW-0175">Coiled coil</keyword>
<dbReference type="KEGG" id="zmk:HG535_0G02250"/>
<gene>
    <name evidence="2" type="ORF">HG535_0G02250</name>
</gene>
<protein>
    <submittedName>
        <fullName evidence="2">Uncharacterized protein</fullName>
    </submittedName>
</protein>
<dbReference type="AlphaFoldDB" id="A0A7H9B6N3"/>
<sequence length="253" mass="29149">MKFRSIEEAAGYVNSQLVLKGFLKHELLLKLDGTIDDNRLVVNTIHRLLRSLDDKNAQILELHARQQLQDQASQKAQPEPVEKSPRAVRKLARVVKPTDKSPRTDSKLLSQRYKVKVNKLESTIEELRQQLQLERNRRHNGTSHASDLTWEINQDVTALSRNVHYTQVAKYEEEISSLLETRDEHQELARELAQFLETVNRYTYSSVIMGVRGLPPPARSPRLQQLSNDDLQELIADWYEIVAIAQNSQSPEP</sequence>
<feature type="coiled-coil region" evidence="1">
    <location>
        <begin position="168"/>
        <end position="198"/>
    </location>
</feature>
<proteinExistence type="predicted"/>
<dbReference type="GeneID" id="59238124"/>
<evidence type="ECO:0000313" key="2">
    <source>
        <dbReference type="EMBL" id="QLG74341.1"/>
    </source>
</evidence>
<evidence type="ECO:0000313" key="3">
    <source>
        <dbReference type="Proteomes" id="UP000509704"/>
    </source>
</evidence>
<reference evidence="2 3" key="1">
    <citation type="submission" date="2020-07" db="EMBL/GenBank/DDBJ databases">
        <title>The yeast mating-type switching endonuclease HO is a domesticated member of an unorthodox homing genetic element family.</title>
        <authorList>
            <person name="Coughlan A.Y."/>
            <person name="Lombardi L."/>
            <person name="Braun-Galleani S."/>
            <person name="Martos A.R."/>
            <person name="Galeote V."/>
            <person name="Bigey F."/>
            <person name="Dequin S."/>
            <person name="Byrne K.P."/>
            <person name="Wolfe K.H."/>
        </authorList>
    </citation>
    <scope>NUCLEOTIDE SEQUENCE [LARGE SCALE GENOMIC DNA]</scope>
    <source>
        <strain evidence="2 3">NRRL Y-6702</strain>
    </source>
</reference>
<accession>A0A7H9B6N3</accession>
<evidence type="ECO:0000256" key="1">
    <source>
        <dbReference type="SAM" id="Coils"/>
    </source>
</evidence>
<keyword evidence="3" id="KW-1185">Reference proteome</keyword>
<dbReference type="OrthoDB" id="4035321at2759"/>